<evidence type="ECO:0000313" key="1">
    <source>
        <dbReference type="EMBL" id="KAJ9589198.1"/>
    </source>
</evidence>
<accession>A0AAD8EG78</accession>
<name>A0AAD8EG78_DIPPU</name>
<protein>
    <submittedName>
        <fullName evidence="1">Uncharacterized protein</fullName>
    </submittedName>
</protein>
<keyword evidence="2" id="KW-1185">Reference proteome</keyword>
<gene>
    <name evidence="1" type="ORF">L9F63_028018</name>
</gene>
<sequence length="100" mass="11472">ESATLKTILTNARPIFSLCPRLFKTKICHSGKKSKRRFDKLTLTSEIFSLYCAMKALDLRSCEERQHSLDEDAYNPLYDSSQDSWTSEMVTTDVVSIFLV</sequence>
<proteinExistence type="predicted"/>
<dbReference type="Proteomes" id="UP001233999">
    <property type="component" value="Unassembled WGS sequence"/>
</dbReference>
<comment type="caution">
    <text evidence="1">The sequence shown here is derived from an EMBL/GenBank/DDBJ whole genome shotgun (WGS) entry which is preliminary data.</text>
</comment>
<reference evidence="1" key="1">
    <citation type="journal article" date="2023" name="IScience">
        <title>Live-bearing cockroach genome reveals convergent evolutionary mechanisms linked to viviparity in insects and beyond.</title>
        <authorList>
            <person name="Fouks B."/>
            <person name="Harrison M.C."/>
            <person name="Mikhailova A.A."/>
            <person name="Marchal E."/>
            <person name="English S."/>
            <person name="Carruthers M."/>
            <person name="Jennings E.C."/>
            <person name="Chiamaka E.L."/>
            <person name="Frigard R.A."/>
            <person name="Pippel M."/>
            <person name="Attardo G.M."/>
            <person name="Benoit J.B."/>
            <person name="Bornberg-Bauer E."/>
            <person name="Tobe S.S."/>
        </authorList>
    </citation>
    <scope>NUCLEOTIDE SEQUENCE</scope>
    <source>
        <strain evidence="1">Stay&amp;Tobe</strain>
    </source>
</reference>
<dbReference type="EMBL" id="JASPKZ010005092">
    <property type="protein sequence ID" value="KAJ9589198.1"/>
    <property type="molecule type" value="Genomic_DNA"/>
</dbReference>
<evidence type="ECO:0000313" key="2">
    <source>
        <dbReference type="Proteomes" id="UP001233999"/>
    </source>
</evidence>
<feature type="non-terminal residue" evidence="1">
    <location>
        <position position="100"/>
    </location>
</feature>
<dbReference type="AlphaFoldDB" id="A0AAD8EG78"/>
<reference evidence="1" key="2">
    <citation type="submission" date="2023-05" db="EMBL/GenBank/DDBJ databases">
        <authorList>
            <person name="Fouks B."/>
        </authorList>
    </citation>
    <scope>NUCLEOTIDE SEQUENCE</scope>
    <source>
        <strain evidence="1">Stay&amp;Tobe</strain>
        <tissue evidence="1">Testes</tissue>
    </source>
</reference>
<organism evidence="1 2">
    <name type="scientific">Diploptera punctata</name>
    <name type="common">Pacific beetle cockroach</name>
    <dbReference type="NCBI Taxonomy" id="6984"/>
    <lineage>
        <taxon>Eukaryota</taxon>
        <taxon>Metazoa</taxon>
        <taxon>Ecdysozoa</taxon>
        <taxon>Arthropoda</taxon>
        <taxon>Hexapoda</taxon>
        <taxon>Insecta</taxon>
        <taxon>Pterygota</taxon>
        <taxon>Neoptera</taxon>
        <taxon>Polyneoptera</taxon>
        <taxon>Dictyoptera</taxon>
        <taxon>Blattodea</taxon>
        <taxon>Blaberoidea</taxon>
        <taxon>Blaberidae</taxon>
        <taxon>Diplopterinae</taxon>
        <taxon>Diploptera</taxon>
    </lineage>
</organism>
<feature type="non-terminal residue" evidence="1">
    <location>
        <position position="1"/>
    </location>
</feature>